<accession>A0A380NXY1</accession>
<dbReference type="AlphaFoldDB" id="A0A380NXY1"/>
<dbReference type="InterPro" id="IPR036938">
    <property type="entry name" value="PAP2/HPO_sf"/>
</dbReference>
<evidence type="ECO:0000313" key="3">
    <source>
        <dbReference type="Proteomes" id="UP000254621"/>
    </source>
</evidence>
<gene>
    <name evidence="2" type="ORF">NCTC13645_00791</name>
</gene>
<dbReference type="SUPFAM" id="SSF48317">
    <property type="entry name" value="Acid phosphatase/Vanadium-dependent haloperoxidase"/>
    <property type="match status" value="1"/>
</dbReference>
<reference evidence="2 3" key="1">
    <citation type="submission" date="2018-06" db="EMBL/GenBank/DDBJ databases">
        <authorList>
            <consortium name="Pathogen Informatics"/>
            <person name="Doyle S."/>
        </authorList>
    </citation>
    <scope>NUCLEOTIDE SEQUENCE [LARGE SCALE GENOMIC DNA]</scope>
    <source>
        <strain evidence="2 3">NCTC13645</strain>
    </source>
</reference>
<keyword evidence="1" id="KW-0812">Transmembrane</keyword>
<evidence type="ECO:0000256" key="1">
    <source>
        <dbReference type="SAM" id="Phobius"/>
    </source>
</evidence>
<proteinExistence type="predicted"/>
<keyword evidence="1" id="KW-0472">Membrane</keyword>
<evidence type="ECO:0000313" key="2">
    <source>
        <dbReference type="EMBL" id="SUP52888.1"/>
    </source>
</evidence>
<feature type="transmembrane region" description="Helical" evidence="1">
    <location>
        <begin position="17"/>
        <end position="35"/>
    </location>
</feature>
<dbReference type="STRING" id="1629.IV50_GL000888"/>
<feature type="transmembrane region" description="Helical" evidence="1">
    <location>
        <begin position="73"/>
        <end position="99"/>
    </location>
</feature>
<keyword evidence="1" id="KW-1133">Transmembrane helix</keyword>
<dbReference type="EMBL" id="UHIV01000001">
    <property type="protein sequence ID" value="SUP52888.1"/>
    <property type="molecule type" value="Genomic_DNA"/>
</dbReference>
<sequence>MKFKTNLRTDYILEQEYFYTVLMLGSMVVLHGEIINEFDHAIFNFLNPAEMPFLTMFMNGISDLGSPAFNTVLAMLIVVVLSLFRHFRLGIFIFMTFLVEVR</sequence>
<name>A0A380NXY1_WEIVI</name>
<organism evidence="2 3">
    <name type="scientific">Weissella viridescens</name>
    <name type="common">Lactobacillus viridescens</name>
    <dbReference type="NCBI Taxonomy" id="1629"/>
    <lineage>
        <taxon>Bacteria</taxon>
        <taxon>Bacillati</taxon>
        <taxon>Bacillota</taxon>
        <taxon>Bacilli</taxon>
        <taxon>Lactobacillales</taxon>
        <taxon>Lactobacillaceae</taxon>
        <taxon>Weissella</taxon>
    </lineage>
</organism>
<dbReference type="Proteomes" id="UP000254621">
    <property type="component" value="Unassembled WGS sequence"/>
</dbReference>
<protein>
    <submittedName>
        <fullName evidence="2">Uncharacterized protein</fullName>
    </submittedName>
</protein>